<proteinExistence type="predicted"/>
<sequence length="85" mass="9203">MQSKEALAAPVDVDSRDFVLKFSVQIDGGQRPGGRYLAVGINSNLLVGPPLAGLSAPSSEECVDRLEVQLEARFIALRHATRQRI</sequence>
<accession>A0AAV0UFV3</accession>
<evidence type="ECO:0000313" key="2">
    <source>
        <dbReference type="Proteomes" id="UP001159659"/>
    </source>
</evidence>
<protein>
    <submittedName>
        <fullName evidence="1">Uncharacterized protein</fullName>
    </submittedName>
</protein>
<name>A0AAV0UFV3_9STRA</name>
<dbReference type="Proteomes" id="UP001159659">
    <property type="component" value="Unassembled WGS sequence"/>
</dbReference>
<organism evidence="1 2">
    <name type="scientific">Peronospora farinosa</name>
    <dbReference type="NCBI Taxonomy" id="134698"/>
    <lineage>
        <taxon>Eukaryota</taxon>
        <taxon>Sar</taxon>
        <taxon>Stramenopiles</taxon>
        <taxon>Oomycota</taxon>
        <taxon>Peronosporomycetes</taxon>
        <taxon>Peronosporales</taxon>
        <taxon>Peronosporaceae</taxon>
        <taxon>Peronospora</taxon>
    </lineage>
</organism>
<comment type="caution">
    <text evidence="1">The sequence shown here is derived from an EMBL/GenBank/DDBJ whole genome shotgun (WGS) entry which is preliminary data.</text>
</comment>
<gene>
    <name evidence="1" type="ORF">PFR002_LOCUS7504</name>
</gene>
<evidence type="ECO:0000313" key="1">
    <source>
        <dbReference type="EMBL" id="CAI5734509.1"/>
    </source>
</evidence>
<reference evidence="1" key="1">
    <citation type="submission" date="2022-12" db="EMBL/GenBank/DDBJ databases">
        <authorList>
            <person name="Webb A."/>
        </authorList>
    </citation>
    <scope>NUCLEOTIDE SEQUENCE</scope>
    <source>
        <strain evidence="1">Pf2</strain>
    </source>
</reference>
<dbReference type="EMBL" id="CANTFK010000961">
    <property type="protein sequence ID" value="CAI5734509.1"/>
    <property type="molecule type" value="Genomic_DNA"/>
</dbReference>
<dbReference type="AlphaFoldDB" id="A0AAV0UFV3"/>